<evidence type="ECO:0000313" key="3">
    <source>
        <dbReference type="Proteomes" id="UP001519538"/>
    </source>
</evidence>
<evidence type="ECO:0000313" key="2">
    <source>
        <dbReference type="EMBL" id="MBT0676453.1"/>
    </source>
</evidence>
<name>A0ABS5SQG1_9PROT</name>
<reference evidence="2 3" key="1">
    <citation type="journal article" date="2021" name="Astrobiology">
        <title>Bacterial Cellulose Retains Robustness but Its Synthesis Declines After Exposure to a Mars-Like Environment Simulated Outside the International Space Station.</title>
        <authorList>
            <person name="Orlovska I."/>
            <person name="Podolich O."/>
            <person name="Kukharenko O."/>
            <person name="Zaets I."/>
            <person name="Reva O."/>
            <person name="Khirunenko L."/>
            <person name="Zmejkoski D."/>
            <person name="Rogalsky S."/>
            <person name="Barh D."/>
            <person name="Tiwari S."/>
            <person name="Kumavath R."/>
            <person name="Goes-Neto A."/>
            <person name="Azevedo V."/>
            <person name="Brenig B."/>
            <person name="Ghosh P."/>
            <person name="de Vera J.P."/>
            <person name="Kozyrovska N."/>
        </authorList>
    </citation>
    <scope>NUCLEOTIDE SEQUENCE [LARGE SCALE GENOMIC DNA]</scope>
    <source>
        <strain evidence="2 3">IMBG 311</strain>
    </source>
</reference>
<keyword evidence="1" id="KW-0472">Membrane</keyword>
<proteinExistence type="predicted"/>
<feature type="transmembrane region" description="Helical" evidence="1">
    <location>
        <begin position="52"/>
        <end position="71"/>
    </location>
</feature>
<dbReference type="EMBL" id="JABLUU010000018">
    <property type="protein sequence ID" value="MBT0676453.1"/>
    <property type="molecule type" value="Genomic_DNA"/>
</dbReference>
<dbReference type="RefSeq" id="WP_214165603.1">
    <property type="nucleotide sequence ID" value="NZ_JABLUU010000018.1"/>
</dbReference>
<dbReference type="GeneID" id="79188822"/>
<organism evidence="2 3">
    <name type="scientific">Komagataeibacter oboediens</name>
    <dbReference type="NCBI Taxonomy" id="65958"/>
    <lineage>
        <taxon>Bacteria</taxon>
        <taxon>Pseudomonadati</taxon>
        <taxon>Pseudomonadota</taxon>
        <taxon>Alphaproteobacteria</taxon>
        <taxon>Acetobacterales</taxon>
        <taxon>Acetobacteraceae</taxon>
        <taxon>Komagataeibacter</taxon>
    </lineage>
</organism>
<protein>
    <recommendedName>
        <fullName evidence="4">DUF1109 domain-containing protein</fullName>
    </recommendedName>
</protein>
<evidence type="ECO:0000256" key="1">
    <source>
        <dbReference type="SAM" id="Phobius"/>
    </source>
</evidence>
<keyword evidence="1" id="KW-1133">Transmembrane helix</keyword>
<keyword evidence="1" id="KW-0812">Transmembrane</keyword>
<feature type="transmembrane region" description="Helical" evidence="1">
    <location>
        <begin position="111"/>
        <end position="132"/>
    </location>
</feature>
<keyword evidence="3" id="KW-1185">Reference proteome</keyword>
<gene>
    <name evidence="2" type="ORF">HNO79_13810</name>
</gene>
<evidence type="ECO:0008006" key="4">
    <source>
        <dbReference type="Google" id="ProtNLM"/>
    </source>
</evidence>
<feature type="transmembrane region" description="Helical" evidence="1">
    <location>
        <begin position="83"/>
        <end position="105"/>
    </location>
</feature>
<comment type="caution">
    <text evidence="2">The sequence shown here is derived from an EMBL/GenBank/DDBJ whole genome shotgun (WGS) entry which is preliminary data.</text>
</comment>
<accession>A0ABS5SQG1</accession>
<sequence length="138" mass="13901">MLLGLGIALGVAGIGFLCWLLFLCAVYAAPLFVAAMVCTTFYDHTMMSGSHAILAGIAAGIMVLVLGQAILVSSHDPAIRGAVSLLLVMPAALAGFGMTLGFSGLGDMGTIPAHLFATFGALCVGGAAWTRLCAIQAA</sequence>
<dbReference type="Proteomes" id="UP001519538">
    <property type="component" value="Unassembled WGS sequence"/>
</dbReference>